<evidence type="ECO:0000313" key="2">
    <source>
        <dbReference type="EMBL" id="GFR73379.1"/>
    </source>
</evidence>
<protein>
    <submittedName>
        <fullName evidence="2">Uncharacterized protein</fullName>
    </submittedName>
</protein>
<dbReference type="EMBL" id="BMAT01011476">
    <property type="protein sequence ID" value="GFR73379.1"/>
    <property type="molecule type" value="Genomic_DNA"/>
</dbReference>
<evidence type="ECO:0000313" key="3">
    <source>
        <dbReference type="Proteomes" id="UP000762676"/>
    </source>
</evidence>
<organism evidence="2 3">
    <name type="scientific">Elysia marginata</name>
    <dbReference type="NCBI Taxonomy" id="1093978"/>
    <lineage>
        <taxon>Eukaryota</taxon>
        <taxon>Metazoa</taxon>
        <taxon>Spiralia</taxon>
        <taxon>Lophotrochozoa</taxon>
        <taxon>Mollusca</taxon>
        <taxon>Gastropoda</taxon>
        <taxon>Heterobranchia</taxon>
        <taxon>Euthyneura</taxon>
        <taxon>Panpulmonata</taxon>
        <taxon>Sacoglossa</taxon>
        <taxon>Placobranchoidea</taxon>
        <taxon>Plakobranchidae</taxon>
        <taxon>Elysia</taxon>
    </lineage>
</organism>
<accession>A0AAV4FJ73</accession>
<keyword evidence="3" id="KW-1185">Reference proteome</keyword>
<comment type="caution">
    <text evidence="2">The sequence shown here is derived from an EMBL/GenBank/DDBJ whole genome shotgun (WGS) entry which is preliminary data.</text>
</comment>
<evidence type="ECO:0000256" key="1">
    <source>
        <dbReference type="SAM" id="MobiDB-lite"/>
    </source>
</evidence>
<dbReference type="Proteomes" id="UP000762676">
    <property type="component" value="Unassembled WGS sequence"/>
</dbReference>
<reference evidence="2 3" key="1">
    <citation type="journal article" date="2021" name="Elife">
        <title>Chloroplast acquisition without the gene transfer in kleptoplastic sea slugs, Plakobranchus ocellatus.</title>
        <authorList>
            <person name="Maeda T."/>
            <person name="Takahashi S."/>
            <person name="Yoshida T."/>
            <person name="Shimamura S."/>
            <person name="Takaki Y."/>
            <person name="Nagai Y."/>
            <person name="Toyoda A."/>
            <person name="Suzuki Y."/>
            <person name="Arimoto A."/>
            <person name="Ishii H."/>
            <person name="Satoh N."/>
            <person name="Nishiyama T."/>
            <person name="Hasebe M."/>
            <person name="Maruyama T."/>
            <person name="Minagawa J."/>
            <person name="Obokata J."/>
            <person name="Shigenobu S."/>
        </authorList>
    </citation>
    <scope>NUCLEOTIDE SEQUENCE [LARGE SCALE GENOMIC DNA]</scope>
</reference>
<name>A0AAV4FJ73_9GAST</name>
<gene>
    <name evidence="2" type="ORF">ElyMa_005728500</name>
</gene>
<sequence>MCVRERERQILKKRTEARVRMKNTYSIFKIVLGEGRLEYIEGSEEEEEEEEDDDEDEEEEEEEDREESRRRRKKEDEEEQSVEK</sequence>
<feature type="compositionally biased region" description="Acidic residues" evidence="1">
    <location>
        <begin position="41"/>
        <end position="65"/>
    </location>
</feature>
<dbReference type="AlphaFoldDB" id="A0AAV4FJ73"/>
<proteinExistence type="predicted"/>
<feature type="region of interest" description="Disordered" evidence="1">
    <location>
        <begin position="36"/>
        <end position="84"/>
    </location>
</feature>